<dbReference type="GeneID" id="41039236"/>
<dbReference type="AlphaFoldDB" id="A0A513X044"/>
<evidence type="ECO:0000256" key="1">
    <source>
        <dbReference type="SAM" id="Phobius"/>
    </source>
</evidence>
<geneLocation type="mitochondrion" evidence="2"/>
<keyword evidence="1" id="KW-1133">Transmembrane helix</keyword>
<dbReference type="RefSeq" id="YP_009681257.1">
    <property type="nucleotide sequence ID" value="NC_044121.1"/>
</dbReference>
<proteinExistence type="predicted"/>
<keyword evidence="1" id="KW-0472">Membrane</keyword>
<evidence type="ECO:0000313" key="2">
    <source>
        <dbReference type="EMBL" id="QDH07306.1"/>
    </source>
</evidence>
<protein>
    <submittedName>
        <fullName evidence="2">Uncharacterized protein</fullName>
    </submittedName>
</protein>
<name>A0A513X044_9BASI</name>
<sequence>MENETFNTLLAYSSYDRIILLIRLISWLHIIQNSRPHIACTTFIKLTVHTILSNIDTWYIFSCCFKSYIINLCMYIECRCVKVGLLLLLYSTCLISLIMGLLWI</sequence>
<organism evidence="2">
    <name type="scientific">Austropuccinia psidii</name>
    <dbReference type="NCBI Taxonomy" id="181123"/>
    <lineage>
        <taxon>Eukaryota</taxon>
        <taxon>Fungi</taxon>
        <taxon>Dikarya</taxon>
        <taxon>Basidiomycota</taxon>
        <taxon>Pucciniomycotina</taxon>
        <taxon>Pucciniomycetes</taxon>
        <taxon>Pucciniales</taxon>
        <taxon>Sphaerophragmiaceae</taxon>
        <taxon>Austropuccinia</taxon>
    </lineage>
</organism>
<reference evidence="2" key="1">
    <citation type="journal article" date="2019" name="Fungal Genet. Biol.">
        <title>The unrevealing high variability on non conserved core of Austropuccinia psidii and other rust mitochondrial genomes.</title>
        <authorList>
            <person name="de Almeida J.R."/>
            <person name="Riano Pachon D.M."/>
            <person name="Franceschine L.M."/>
            <person name="Batista dos Santos I."/>
            <person name="da Silva Lopes M."/>
            <person name="Avelino de Andrade P."/>
            <person name="de Barros Monteiro-Vitorello C."/>
            <person name="Labate C.A."/>
            <person name="Quecine M.C."/>
        </authorList>
    </citation>
    <scope>NUCLEOTIDE SEQUENCE</scope>
    <source>
        <strain evidence="2">MF-1</strain>
    </source>
</reference>
<gene>
    <name evidence="2" type="primary">orf104</name>
</gene>
<keyword evidence="1" id="KW-0812">Transmembrane</keyword>
<keyword evidence="2" id="KW-0496">Mitochondrion</keyword>
<dbReference type="EMBL" id="MN018834">
    <property type="protein sequence ID" value="QDH07306.1"/>
    <property type="molecule type" value="Genomic_DNA"/>
</dbReference>
<accession>A0A513X044</accession>
<feature type="transmembrane region" description="Helical" evidence="1">
    <location>
        <begin position="83"/>
        <end position="103"/>
    </location>
</feature>